<dbReference type="Gene3D" id="3.30.450.20">
    <property type="entry name" value="PAS domain"/>
    <property type="match status" value="1"/>
</dbReference>
<dbReference type="RefSeq" id="WP_004041679.1">
    <property type="nucleotide sequence ID" value="NC_013967.1"/>
</dbReference>
<dbReference type="PATRIC" id="fig|309800.29.peg.833"/>
<name>D4GSB8_HALVD</name>
<feature type="domain" description="PAS" evidence="1">
    <location>
        <begin position="60"/>
        <end position="112"/>
    </location>
</feature>
<comment type="caution">
    <text evidence="2">The sequence shown here is derived from an EMBL/GenBank/DDBJ whole genome shotgun (WGS) entry which is preliminary data.</text>
</comment>
<gene>
    <name evidence="2" type="ORF">C498_04288</name>
</gene>
<protein>
    <submittedName>
        <fullName evidence="2">Two-component sensor histidine kinase</fullName>
    </submittedName>
</protein>
<sequence length="135" mass="14515">MPSSRPRSPTRRGLSLASKLRADGVPRVSVAGSTAADRDLDTLGREVYDAAHSAVGSLDYRALFEAVNVGLAVRNLETLELVDINQHYLDILGIDRQSVIDTSPLYVTADIAGYDAERALREVEAAREEGGAAFT</sequence>
<accession>D4GSB8</accession>
<dbReference type="Pfam" id="PF13188">
    <property type="entry name" value="PAS_8"/>
    <property type="match status" value="1"/>
</dbReference>
<dbReference type="InterPro" id="IPR000014">
    <property type="entry name" value="PAS"/>
</dbReference>
<evidence type="ECO:0000313" key="3">
    <source>
        <dbReference type="Proteomes" id="UP000011532"/>
    </source>
</evidence>
<reference evidence="2 3" key="2">
    <citation type="journal article" date="2014" name="PLoS Genet.">
        <title>Phylogenetically driven sequencing of extremely halophilic archaea reveals strategies for static and dynamic osmo-response.</title>
        <authorList>
            <person name="Becker E.A."/>
            <person name="Seitzer P.M."/>
            <person name="Tritt A."/>
            <person name="Larsen D."/>
            <person name="Krusor M."/>
            <person name="Yao A.I."/>
            <person name="Wu D."/>
            <person name="Madern D."/>
            <person name="Eisen J.A."/>
            <person name="Darling A.E."/>
            <person name="Facciotti M.T."/>
        </authorList>
    </citation>
    <scope>NUCLEOTIDE SEQUENCE [LARGE SCALE GENOMIC DNA]</scope>
    <source>
        <strain evidence="3">ATCC 29605 / DSM 3757 / JCM 8879 / NBRC 14742 / NCIMB 2012 / VKM B-1768 / DS2</strain>
    </source>
</reference>
<evidence type="ECO:0000313" key="2">
    <source>
        <dbReference type="EMBL" id="ELY35160.1"/>
    </source>
</evidence>
<keyword evidence="2" id="KW-0808">Transferase</keyword>
<organism evidence="2 3">
    <name type="scientific">Haloferax volcanii (strain ATCC 29605 / DSM 3757 / JCM 8879 / NBRC 14742 / NCIMB 2012 / VKM B-1768 / DS2)</name>
    <name type="common">Halobacterium volcanii</name>
    <dbReference type="NCBI Taxonomy" id="309800"/>
    <lineage>
        <taxon>Archaea</taxon>
        <taxon>Methanobacteriati</taxon>
        <taxon>Methanobacteriota</taxon>
        <taxon>Stenosarchaea group</taxon>
        <taxon>Halobacteria</taxon>
        <taxon>Halobacteriales</taxon>
        <taxon>Haloferacaceae</taxon>
        <taxon>Haloferax</taxon>
    </lineage>
</organism>
<dbReference type="EMBL" id="AOHU01000033">
    <property type="protein sequence ID" value="ELY35160.1"/>
    <property type="molecule type" value="Genomic_DNA"/>
</dbReference>
<evidence type="ECO:0000259" key="1">
    <source>
        <dbReference type="Pfam" id="PF13188"/>
    </source>
</evidence>
<dbReference type="GeneID" id="95971316"/>
<dbReference type="InterPro" id="IPR035965">
    <property type="entry name" value="PAS-like_dom_sf"/>
</dbReference>
<reference evidence="3" key="1">
    <citation type="submission" date="2012-11" db="EMBL/GenBank/DDBJ databases">
        <authorList>
            <person name="Becker E.A."/>
            <person name="Seitzer P."/>
            <person name="Tritt A."/>
            <person name="Larsen D."/>
            <person name="Yao A."/>
            <person name="Wu D."/>
            <person name="Darling A."/>
            <person name="Eisen J.A."/>
            <person name="Facciotti M.T."/>
        </authorList>
    </citation>
    <scope>NUCLEOTIDE SEQUENCE [LARGE SCALE GENOMIC DNA]</scope>
    <source>
        <strain evidence="3">ATCC 29605 / DSM 3757 / JCM 8879 / NBRC 14742 / NCIMB 2012 / VKM B-1768 / DS2</strain>
    </source>
</reference>
<dbReference type="AlphaFoldDB" id="D4GSB8"/>
<dbReference type="GO" id="GO:0016301">
    <property type="term" value="F:kinase activity"/>
    <property type="evidence" value="ECO:0007669"/>
    <property type="project" value="UniProtKB-KW"/>
</dbReference>
<dbReference type="SUPFAM" id="SSF55785">
    <property type="entry name" value="PYP-like sensor domain (PAS domain)"/>
    <property type="match status" value="1"/>
</dbReference>
<keyword evidence="2" id="KW-0418">Kinase</keyword>
<proteinExistence type="predicted"/>
<dbReference type="Proteomes" id="UP000011532">
    <property type="component" value="Unassembled WGS sequence"/>
</dbReference>